<dbReference type="Pfam" id="PF10338">
    <property type="entry name" value="YBL028C_N"/>
    <property type="match status" value="1"/>
</dbReference>
<protein>
    <recommendedName>
        <fullName evidence="2">DUF2423 domain-containing protein</fullName>
    </recommendedName>
</protein>
<comment type="caution">
    <text evidence="3">The sequence shown here is derived from an EMBL/GenBank/DDBJ whole genome shotgun (WGS) entry which is preliminary data.</text>
</comment>
<dbReference type="InterPro" id="IPR019434">
    <property type="entry name" value="DUF2423"/>
</dbReference>
<dbReference type="PANTHER" id="PTHR28219">
    <property type="entry name" value="UPF0642 PROTEIN YBL028C"/>
    <property type="match status" value="1"/>
</dbReference>
<evidence type="ECO:0000256" key="1">
    <source>
        <dbReference type="SAM" id="MobiDB-lite"/>
    </source>
</evidence>
<feature type="compositionally biased region" description="Basic residues" evidence="1">
    <location>
        <begin position="137"/>
        <end position="148"/>
    </location>
</feature>
<proteinExistence type="predicted"/>
<dbReference type="GO" id="GO:0030687">
    <property type="term" value="C:preribosome, large subunit precursor"/>
    <property type="evidence" value="ECO:0007669"/>
    <property type="project" value="TreeGrafter"/>
</dbReference>
<dbReference type="AlphaFoldDB" id="A0A8H5BEK4"/>
<keyword evidence="4" id="KW-1185">Reference proteome</keyword>
<feature type="domain" description="DUF2423" evidence="2">
    <location>
        <begin position="1"/>
        <end position="40"/>
    </location>
</feature>
<evidence type="ECO:0000259" key="2">
    <source>
        <dbReference type="Pfam" id="PF10338"/>
    </source>
</evidence>
<dbReference type="PANTHER" id="PTHR28219:SF1">
    <property type="entry name" value="UPF0642 PROTEIN YBL028C"/>
    <property type="match status" value="1"/>
</dbReference>
<accession>A0A8H5BEK4</accession>
<evidence type="ECO:0000313" key="3">
    <source>
        <dbReference type="EMBL" id="KAF5321920.1"/>
    </source>
</evidence>
<reference evidence="3 4" key="1">
    <citation type="journal article" date="2020" name="ISME J.">
        <title>Uncovering the hidden diversity of litter-decomposition mechanisms in mushroom-forming fungi.</title>
        <authorList>
            <person name="Floudas D."/>
            <person name="Bentzer J."/>
            <person name="Ahren D."/>
            <person name="Johansson T."/>
            <person name="Persson P."/>
            <person name="Tunlid A."/>
        </authorList>
    </citation>
    <scope>NUCLEOTIDE SEQUENCE [LARGE SCALE GENOMIC DNA]</scope>
    <source>
        <strain evidence="3 4">CBS 101986</strain>
    </source>
</reference>
<organism evidence="3 4">
    <name type="scientific">Psilocybe cf. subviscida</name>
    <dbReference type="NCBI Taxonomy" id="2480587"/>
    <lineage>
        <taxon>Eukaryota</taxon>
        <taxon>Fungi</taxon>
        <taxon>Dikarya</taxon>
        <taxon>Basidiomycota</taxon>
        <taxon>Agaricomycotina</taxon>
        <taxon>Agaricomycetes</taxon>
        <taxon>Agaricomycetidae</taxon>
        <taxon>Agaricales</taxon>
        <taxon>Agaricineae</taxon>
        <taxon>Strophariaceae</taxon>
        <taxon>Psilocybe</taxon>
    </lineage>
</organism>
<name>A0A8H5BEK4_9AGAR</name>
<gene>
    <name evidence="3" type="ORF">D9619_000955</name>
</gene>
<dbReference type="OrthoDB" id="4087970at2759"/>
<feature type="compositionally biased region" description="Acidic residues" evidence="1">
    <location>
        <begin position="83"/>
        <end position="93"/>
    </location>
</feature>
<dbReference type="EMBL" id="JAACJJ010000028">
    <property type="protein sequence ID" value="KAF5321920.1"/>
    <property type="molecule type" value="Genomic_DNA"/>
</dbReference>
<evidence type="ECO:0000313" key="4">
    <source>
        <dbReference type="Proteomes" id="UP000567179"/>
    </source>
</evidence>
<dbReference type="Proteomes" id="UP000567179">
    <property type="component" value="Unassembled WGS sequence"/>
</dbReference>
<sequence>MAKSLRSKVKRSFRSKKRETGVYAAADAARLNRLNSKLVQVTKGETEPSEPVEEDDVPGWCWFATFGLLDPNDITLDAQTTDDTPEEQPESMEVDSKEVKVSTHGPRNSRREQWRTSKGLAPRGTSHGMNRQGTVAAKRKAGRPSRRR</sequence>
<feature type="region of interest" description="Disordered" evidence="1">
    <location>
        <begin position="73"/>
        <end position="148"/>
    </location>
</feature>